<feature type="region of interest" description="Disordered" evidence="1">
    <location>
        <begin position="56"/>
        <end position="104"/>
    </location>
</feature>
<comment type="caution">
    <text evidence="2">The sequence shown here is derived from an EMBL/GenBank/DDBJ whole genome shotgun (WGS) entry which is preliminary data.</text>
</comment>
<gene>
    <name evidence="2" type="ORF">JFN87_15335</name>
</gene>
<feature type="region of interest" description="Disordered" evidence="1">
    <location>
        <begin position="1"/>
        <end position="28"/>
    </location>
</feature>
<dbReference type="RefSeq" id="WP_209340607.1">
    <property type="nucleotide sequence ID" value="NZ_JAGIQL010000053.1"/>
</dbReference>
<evidence type="ECO:0000256" key="1">
    <source>
        <dbReference type="SAM" id="MobiDB-lite"/>
    </source>
</evidence>
<name>A0A940MEH4_9ACTN</name>
<organism evidence="2 3">
    <name type="scientific">Streptomyces montanisoli</name>
    <dbReference type="NCBI Taxonomy" id="2798581"/>
    <lineage>
        <taxon>Bacteria</taxon>
        <taxon>Bacillati</taxon>
        <taxon>Actinomycetota</taxon>
        <taxon>Actinomycetes</taxon>
        <taxon>Kitasatosporales</taxon>
        <taxon>Streptomycetaceae</taxon>
        <taxon>Streptomyces</taxon>
    </lineage>
</organism>
<evidence type="ECO:0008006" key="4">
    <source>
        <dbReference type="Google" id="ProtNLM"/>
    </source>
</evidence>
<protein>
    <recommendedName>
        <fullName evidence="4">DUF4157 domain-containing protein</fullName>
    </recommendedName>
</protein>
<feature type="compositionally biased region" description="Basic and acidic residues" evidence="1">
    <location>
        <begin position="69"/>
        <end position="84"/>
    </location>
</feature>
<proteinExistence type="predicted"/>
<evidence type="ECO:0000313" key="2">
    <source>
        <dbReference type="EMBL" id="MBP0458861.1"/>
    </source>
</evidence>
<reference evidence="2" key="1">
    <citation type="submission" date="2021-03" db="EMBL/GenBank/DDBJ databases">
        <title>Whole genome sequence of Streptomyces bomunensis MMS17-BM035.</title>
        <authorList>
            <person name="Lee J.H."/>
        </authorList>
    </citation>
    <scope>NUCLEOTIDE SEQUENCE</scope>
    <source>
        <strain evidence="2">MMS17-BM035</strain>
    </source>
</reference>
<feature type="compositionally biased region" description="Basic and acidic residues" evidence="1">
    <location>
        <begin position="296"/>
        <end position="307"/>
    </location>
</feature>
<feature type="region of interest" description="Disordered" evidence="1">
    <location>
        <begin position="288"/>
        <end position="307"/>
    </location>
</feature>
<sequence>MPSLARGRDEQRPSATTGAIRPPARTAPVPPVLALQRAVGNQAVTRLVESGRTAAAPLSVQRAGRSGRRREEEEIELRRSRLDRANAQAGGARLPRTSSNDSHLAELQDEAEQHLEGVPLTPQSNGQPAQAHHSANGYGITFDPAYTGDGTVDGPHFATASMLHEVQHIATDRRYRRPSDPDHALSFHNFHYPTQGGVDGDPLRESMVRQQNHADGNLEEVRDVVARDRRLSDQMREHLLGRLDYAQAAPQVHYDTVLADMLQYMHSLGFGSTDSFQAVRRLSREAYQRRNNMSGDHSELGDMRTRR</sequence>
<accession>A0A940MEH4</accession>
<dbReference type="EMBL" id="JAGIQL010000053">
    <property type="protein sequence ID" value="MBP0458861.1"/>
    <property type="molecule type" value="Genomic_DNA"/>
</dbReference>
<dbReference type="Proteomes" id="UP000670475">
    <property type="component" value="Unassembled WGS sequence"/>
</dbReference>
<dbReference type="AlphaFoldDB" id="A0A940MEH4"/>
<feature type="compositionally biased region" description="Basic and acidic residues" evidence="1">
    <location>
        <begin position="1"/>
        <end position="12"/>
    </location>
</feature>
<evidence type="ECO:0000313" key="3">
    <source>
        <dbReference type="Proteomes" id="UP000670475"/>
    </source>
</evidence>
<keyword evidence="3" id="KW-1185">Reference proteome</keyword>